<dbReference type="EMBL" id="CP019640">
    <property type="protein sequence ID" value="AQQ54389.1"/>
    <property type="molecule type" value="Genomic_DNA"/>
</dbReference>
<protein>
    <recommendedName>
        <fullName evidence="5">PspA/IM30 family protein</fullName>
    </recommendedName>
</protein>
<sequence length="212" mass="24676">MTTAWNRLKFALETDLDALISRKEQKNPLALLNRYVKEAEKQTEDTGKWLERQAQLNGKLEKELEEAAAMLEKRQRQQELAAAAGEEDLAQFAEREVAAYSQRTAVLKSSIADNRNEYEQMERKYEEMKHKVKDMKIRQLQLMGKENATRANVYMDRVLHPEHGEASIGTNDEMMSYIERLSGTIEEQHEQNVLVHRLEALEKNSAQEQEIR</sequence>
<dbReference type="Pfam" id="PF04012">
    <property type="entry name" value="PspA_IM30"/>
    <property type="match status" value="1"/>
</dbReference>
<dbReference type="RefSeq" id="WP_077590280.1">
    <property type="nucleotide sequence ID" value="NZ_CP019640.1"/>
</dbReference>
<gene>
    <name evidence="3" type="ORF">B0X71_15630</name>
</gene>
<dbReference type="OrthoDB" id="2366053at2"/>
<keyword evidence="4" id="KW-1185">Reference proteome</keyword>
<dbReference type="InterPro" id="IPR007157">
    <property type="entry name" value="PspA_VIPP1"/>
</dbReference>
<evidence type="ECO:0000256" key="2">
    <source>
        <dbReference type="SAM" id="Coils"/>
    </source>
</evidence>
<evidence type="ECO:0000313" key="3">
    <source>
        <dbReference type="EMBL" id="AQQ54389.1"/>
    </source>
</evidence>
<dbReference type="Proteomes" id="UP000188184">
    <property type="component" value="Chromosome"/>
</dbReference>
<comment type="similarity">
    <text evidence="1">Belongs to the PspA/Vipp/IM30 family.</text>
</comment>
<evidence type="ECO:0000313" key="4">
    <source>
        <dbReference type="Proteomes" id="UP000188184"/>
    </source>
</evidence>
<evidence type="ECO:0008006" key="5">
    <source>
        <dbReference type="Google" id="ProtNLM"/>
    </source>
</evidence>
<reference evidence="3 4" key="1">
    <citation type="submission" date="2017-02" db="EMBL/GenBank/DDBJ databases">
        <title>The complete genomic sequence of a novel cold adapted crude oil-degrading bacterium Planococcus qaidamina Y42.</title>
        <authorList>
            <person name="Yang R."/>
        </authorList>
    </citation>
    <scope>NUCLEOTIDE SEQUENCE [LARGE SCALE GENOMIC DNA]</scope>
    <source>
        <strain evidence="3 4">Y42</strain>
    </source>
</reference>
<proteinExistence type="inferred from homology"/>
<dbReference type="AlphaFoldDB" id="A0A1Q2L1S3"/>
<keyword evidence="2" id="KW-0175">Coiled coil</keyword>
<dbReference type="KEGG" id="pmar:B0X71_15630"/>
<evidence type="ECO:0000256" key="1">
    <source>
        <dbReference type="ARBA" id="ARBA00043985"/>
    </source>
</evidence>
<organism evidence="3 4">
    <name type="scientific">Planococcus lenghuensis</name>
    <dbReference type="NCBI Taxonomy" id="2213202"/>
    <lineage>
        <taxon>Bacteria</taxon>
        <taxon>Bacillati</taxon>
        <taxon>Bacillota</taxon>
        <taxon>Bacilli</taxon>
        <taxon>Bacillales</taxon>
        <taxon>Caryophanaceae</taxon>
        <taxon>Planococcus</taxon>
    </lineage>
</organism>
<feature type="coiled-coil region" evidence="2">
    <location>
        <begin position="111"/>
        <end position="138"/>
    </location>
</feature>
<accession>A0A1Q2L1S3</accession>
<name>A0A1Q2L1S3_9BACL</name>
<feature type="coiled-coil region" evidence="2">
    <location>
        <begin position="50"/>
        <end position="81"/>
    </location>
</feature>